<evidence type="ECO:0000256" key="1">
    <source>
        <dbReference type="ARBA" id="ARBA00004651"/>
    </source>
</evidence>
<protein>
    <submittedName>
        <fullName evidence="7">MFS transporter</fullName>
    </submittedName>
</protein>
<feature type="transmembrane region" description="Helical" evidence="5">
    <location>
        <begin position="255"/>
        <end position="274"/>
    </location>
</feature>
<dbReference type="Pfam" id="PF07690">
    <property type="entry name" value="MFS_1"/>
    <property type="match status" value="2"/>
</dbReference>
<dbReference type="RefSeq" id="WP_207957073.1">
    <property type="nucleotide sequence ID" value="NZ_CP045119.1"/>
</dbReference>
<evidence type="ECO:0000313" key="7">
    <source>
        <dbReference type="EMBL" id="QIN81961.1"/>
    </source>
</evidence>
<feature type="transmembrane region" description="Helical" evidence="5">
    <location>
        <begin position="373"/>
        <end position="392"/>
    </location>
</feature>
<dbReference type="Proteomes" id="UP000501452">
    <property type="component" value="Chromosome"/>
</dbReference>
<dbReference type="PROSITE" id="PS50850">
    <property type="entry name" value="MFS"/>
    <property type="match status" value="1"/>
</dbReference>
<feature type="transmembrane region" description="Helical" evidence="5">
    <location>
        <begin position="61"/>
        <end position="81"/>
    </location>
</feature>
<keyword evidence="4 5" id="KW-0472">Membrane</keyword>
<evidence type="ECO:0000256" key="2">
    <source>
        <dbReference type="ARBA" id="ARBA00022692"/>
    </source>
</evidence>
<dbReference type="Gene3D" id="1.20.1250.20">
    <property type="entry name" value="MFS general substrate transporter like domains"/>
    <property type="match status" value="2"/>
</dbReference>
<dbReference type="InterPro" id="IPR020846">
    <property type="entry name" value="MFS_dom"/>
</dbReference>
<comment type="subcellular location">
    <subcellularLocation>
        <location evidence="1">Cell membrane</location>
        <topology evidence="1">Multi-pass membrane protein</topology>
    </subcellularLocation>
</comment>
<dbReference type="PANTHER" id="PTHR23527">
    <property type="entry name" value="BLL3282 PROTEIN"/>
    <property type="match status" value="1"/>
</dbReference>
<feature type="transmembrane region" description="Helical" evidence="5">
    <location>
        <begin position="219"/>
        <end position="243"/>
    </location>
</feature>
<name>A0A6G8Q654_9ACTN</name>
<feature type="transmembrane region" description="Helical" evidence="5">
    <location>
        <begin position="310"/>
        <end position="334"/>
    </location>
</feature>
<dbReference type="GO" id="GO:0022857">
    <property type="term" value="F:transmembrane transporter activity"/>
    <property type="evidence" value="ECO:0007669"/>
    <property type="project" value="InterPro"/>
</dbReference>
<evidence type="ECO:0000256" key="4">
    <source>
        <dbReference type="ARBA" id="ARBA00023136"/>
    </source>
</evidence>
<keyword evidence="2 5" id="KW-0812">Transmembrane</keyword>
<dbReference type="InterPro" id="IPR036259">
    <property type="entry name" value="MFS_trans_sf"/>
</dbReference>
<keyword evidence="8" id="KW-1185">Reference proteome</keyword>
<dbReference type="GO" id="GO:0005886">
    <property type="term" value="C:plasma membrane"/>
    <property type="evidence" value="ECO:0007669"/>
    <property type="project" value="UniProtKB-SubCell"/>
</dbReference>
<dbReference type="KEGG" id="rub:GBA63_04355"/>
<keyword evidence="3 5" id="KW-1133">Transmembrane helix</keyword>
<dbReference type="InterPro" id="IPR052952">
    <property type="entry name" value="MFS-Transporter"/>
</dbReference>
<feature type="transmembrane region" description="Helical" evidence="5">
    <location>
        <begin position="101"/>
        <end position="123"/>
    </location>
</feature>
<feature type="transmembrane region" description="Helical" evidence="5">
    <location>
        <begin position="286"/>
        <end position="304"/>
    </location>
</feature>
<accession>A0A6G8Q654</accession>
<evidence type="ECO:0000313" key="8">
    <source>
        <dbReference type="Proteomes" id="UP000501452"/>
    </source>
</evidence>
<dbReference type="PANTHER" id="PTHR23527:SF1">
    <property type="entry name" value="BLL3282 PROTEIN"/>
    <property type="match status" value="1"/>
</dbReference>
<feature type="transmembrane region" description="Helical" evidence="5">
    <location>
        <begin position="346"/>
        <end position="367"/>
    </location>
</feature>
<dbReference type="AlphaFoldDB" id="A0A6G8Q654"/>
<proteinExistence type="predicted"/>
<dbReference type="SUPFAM" id="SSF103473">
    <property type="entry name" value="MFS general substrate transporter"/>
    <property type="match status" value="1"/>
</dbReference>
<dbReference type="EMBL" id="CP045119">
    <property type="protein sequence ID" value="QIN81961.1"/>
    <property type="molecule type" value="Genomic_DNA"/>
</dbReference>
<dbReference type="InterPro" id="IPR011701">
    <property type="entry name" value="MFS"/>
</dbReference>
<reference evidence="7 8" key="1">
    <citation type="submission" date="2019-10" db="EMBL/GenBank/DDBJ databases">
        <title>Rubrobacter sp nov SCSIO 52090 isolated from a deep-sea sediment in the South China Sea.</title>
        <authorList>
            <person name="Chen R.W."/>
        </authorList>
    </citation>
    <scope>NUCLEOTIDE SEQUENCE [LARGE SCALE GENOMIC DNA]</scope>
    <source>
        <strain evidence="7 8">SCSIO 52909</strain>
    </source>
</reference>
<evidence type="ECO:0000256" key="5">
    <source>
        <dbReference type="SAM" id="Phobius"/>
    </source>
</evidence>
<feature type="transmembrane region" description="Helical" evidence="5">
    <location>
        <begin position="181"/>
        <end position="198"/>
    </location>
</feature>
<evidence type="ECO:0000259" key="6">
    <source>
        <dbReference type="PROSITE" id="PS50850"/>
    </source>
</evidence>
<feature type="transmembrane region" description="Helical" evidence="5">
    <location>
        <begin position="27"/>
        <end position="49"/>
    </location>
</feature>
<feature type="domain" description="Major facilitator superfamily (MFS) profile" evidence="6">
    <location>
        <begin position="25"/>
        <end position="397"/>
    </location>
</feature>
<evidence type="ECO:0000256" key="3">
    <source>
        <dbReference type="ARBA" id="ARBA00022989"/>
    </source>
</evidence>
<sequence>MHRDATGSGIAPPAGPPEEKPLDYRPVLLAVAVATAGVLPAFLTGGLAVQVRGEMGFGSAALGLAVALFFVTSSTASVVMGRVVERIGAHRGMRLAVVGSAASLSCVALFAGSWTGLVVCLMFGGLSNAMTHPATHLSLARQVPEGRQGYSFGIKQAAIPAATLLAGLAVPGIALTFGWRWAFAGGALLAVGVALLVPKERIGGVRKVAEARTSDAPMGPLVLLAVGIGLGSAAATPLGAFVVESSVETGLRVGTAGLLLALGSAASIVVRVLFGRLADGMGGGRLLLVAGMLGAGVAGFVMLSTGSAALVVPGVLLAFAAGWGWPGLFNFAVVKSNPGAPAAATGVTQTGASGGAAVGPILFGLVVEAAGYGTAWLFSGVLALVALVAILAGRRMVLRGRAGFGAGPFTNVREKG</sequence>
<organism evidence="7 8">
    <name type="scientific">Rubrobacter tropicus</name>
    <dbReference type="NCBI Taxonomy" id="2653851"/>
    <lineage>
        <taxon>Bacteria</taxon>
        <taxon>Bacillati</taxon>
        <taxon>Actinomycetota</taxon>
        <taxon>Rubrobacteria</taxon>
        <taxon>Rubrobacterales</taxon>
        <taxon>Rubrobacteraceae</taxon>
        <taxon>Rubrobacter</taxon>
    </lineage>
</organism>
<gene>
    <name evidence="7" type="ORF">GBA63_04355</name>
</gene>